<proteinExistence type="predicted"/>
<dbReference type="RefSeq" id="WP_100211478.1">
    <property type="nucleotide sequence ID" value="NZ_CP138495.1"/>
</dbReference>
<name>A0A2H1EBE3_9FLAO</name>
<dbReference type="AlphaFoldDB" id="A0A2H1EBE3"/>
<dbReference type="Proteomes" id="UP000231564">
    <property type="component" value="Chromosome MARIT"/>
</dbReference>
<dbReference type="STRING" id="1349785.GCA_000509405_01687"/>
<dbReference type="InterPro" id="IPR046578">
    <property type="entry name" value="DUF6638"/>
</dbReference>
<evidence type="ECO:0000313" key="1">
    <source>
        <dbReference type="EMBL" id="SFZ83669.1"/>
    </source>
</evidence>
<organism evidence="1 2">
    <name type="scientific">Tenacibaculum maritimum NCIMB 2154</name>
    <dbReference type="NCBI Taxonomy" id="1349785"/>
    <lineage>
        <taxon>Bacteria</taxon>
        <taxon>Pseudomonadati</taxon>
        <taxon>Bacteroidota</taxon>
        <taxon>Flavobacteriia</taxon>
        <taxon>Flavobacteriales</taxon>
        <taxon>Flavobacteriaceae</taxon>
        <taxon>Tenacibaculum</taxon>
    </lineage>
</organism>
<dbReference type="GeneID" id="47723652"/>
<gene>
    <name evidence="1" type="ORF">MARIT_2173</name>
</gene>
<dbReference type="EMBL" id="LT634361">
    <property type="protein sequence ID" value="SFZ83669.1"/>
    <property type="molecule type" value="Genomic_DNA"/>
</dbReference>
<dbReference type="KEGG" id="tmar:MARIT_2173"/>
<keyword evidence="2" id="KW-1185">Reference proteome</keyword>
<dbReference type="Pfam" id="PF20343">
    <property type="entry name" value="DUF6638"/>
    <property type="match status" value="2"/>
</dbReference>
<evidence type="ECO:0000313" key="2">
    <source>
        <dbReference type="Proteomes" id="UP000231564"/>
    </source>
</evidence>
<protein>
    <submittedName>
        <fullName evidence="1">Uncharacterized protein</fullName>
    </submittedName>
</protein>
<reference evidence="1 2" key="1">
    <citation type="submission" date="2016-11" db="EMBL/GenBank/DDBJ databases">
        <authorList>
            <person name="Jaros S."/>
            <person name="Januszkiewicz K."/>
            <person name="Wedrychowicz H."/>
        </authorList>
    </citation>
    <scope>NUCLEOTIDE SEQUENCE [LARGE SCALE GENOMIC DNA]</scope>
    <source>
        <strain evidence="1">NCIMB 2154T</strain>
    </source>
</reference>
<accession>A0A2H1EBE3</accession>
<sequence>MQKLKKASLYRGELVFISGELVERYNKCLLMLGLSETTLASFYIDGIGWSPEVAEEKKSTYYLNNGDANPHCIIVTPLQKGLPVYNPFHSFDKDLMKLVFKTYGEKIQDITRDSAICVDFDQEIDVFYTPLDILKYRDITICFRLIDDLDQAKEEQLKLIETFHEENNFINENIHQQLLDSGKRYGDLRDRDLTLEKITFKTDSFYTKAFGGIYLLRDFLDPILVFEEEKAYKEAVKDTEYQVLMYHISHAELVEKLRDHLIIECDLEEKMTLKRYERIKKFLFSKYLKNTRHPIETILEDEMLFKSYLNKISIEARKEVMSVDRYLEKIKKDTKVQMHDIIDREIYFSLHKPHSSLGVKDQDLVWKLLVNIAPNDVLFLYWYEKEQFYKKYLNWSESMQNWVITTINKNI</sequence>
<dbReference type="OrthoDB" id="8430253at2"/>